<sequence>MMNVWRRSAVALIVITASLVAHGGKYQGNSKLERDASWLDPKDEFNDPHTDHRASKKSSARHKTDKDDNSVYKRDRAPPKSPKYSSLSTEAILERAESVLEAINKKGCPTAEENLFNITVYTADLRLAGTTSQVYINIYGMVYGLEESTSKIHLTNHNMEEFTRGRVDSFLLKTKFVGLVQRITIEHDNTGVLPDWNLDKVVVHDLKLGTVQTFMCFCELAGYENEVSLPPI</sequence>
<dbReference type="SUPFAM" id="SSF49723">
    <property type="entry name" value="Lipase/lipooxygenase domain (PLAT/LH2 domain)"/>
    <property type="match status" value="1"/>
</dbReference>
<evidence type="ECO:0000256" key="1">
    <source>
        <dbReference type="PROSITE-ProRule" id="PRU00152"/>
    </source>
</evidence>
<comment type="caution">
    <text evidence="5">The sequence shown here is derived from an EMBL/GenBank/DDBJ whole genome shotgun (WGS) entry which is preliminary data.</text>
</comment>
<dbReference type="PANTHER" id="PTHR45901:SF3">
    <property type="entry name" value="LIPOXYGENASE HOMOLOGY DOMAIN-CONTAINING PROTEIN 1"/>
    <property type="match status" value="1"/>
</dbReference>
<organism evidence="5 6">
    <name type="scientific">Stylophora pistillata</name>
    <name type="common">Smooth cauliflower coral</name>
    <dbReference type="NCBI Taxonomy" id="50429"/>
    <lineage>
        <taxon>Eukaryota</taxon>
        <taxon>Metazoa</taxon>
        <taxon>Cnidaria</taxon>
        <taxon>Anthozoa</taxon>
        <taxon>Hexacorallia</taxon>
        <taxon>Scleractinia</taxon>
        <taxon>Astrocoeniina</taxon>
        <taxon>Pocilloporidae</taxon>
        <taxon>Stylophora</taxon>
    </lineage>
</organism>
<dbReference type="Proteomes" id="UP000225706">
    <property type="component" value="Unassembled WGS sequence"/>
</dbReference>
<name>A0A2B4SP48_STYPI</name>
<evidence type="ECO:0000256" key="3">
    <source>
        <dbReference type="SAM" id="SignalP"/>
    </source>
</evidence>
<keyword evidence="3" id="KW-0732">Signal</keyword>
<dbReference type="InterPro" id="IPR052970">
    <property type="entry name" value="Inner_ear_hair_cell_LOXHD"/>
</dbReference>
<reference evidence="6" key="1">
    <citation type="journal article" date="2017" name="bioRxiv">
        <title>Comparative analysis of the genomes of Stylophora pistillata and Acropora digitifera provides evidence for extensive differences between species of corals.</title>
        <authorList>
            <person name="Voolstra C.R."/>
            <person name="Li Y."/>
            <person name="Liew Y.J."/>
            <person name="Baumgarten S."/>
            <person name="Zoccola D."/>
            <person name="Flot J.-F."/>
            <person name="Tambutte S."/>
            <person name="Allemand D."/>
            <person name="Aranda M."/>
        </authorList>
    </citation>
    <scope>NUCLEOTIDE SEQUENCE [LARGE SCALE GENOMIC DNA]</scope>
</reference>
<gene>
    <name evidence="5" type="primary">Loxhd1</name>
    <name evidence="5" type="ORF">AWC38_SpisGene4341</name>
</gene>
<feature type="compositionally biased region" description="Basic and acidic residues" evidence="2">
    <location>
        <begin position="39"/>
        <end position="53"/>
    </location>
</feature>
<keyword evidence="6" id="KW-1185">Reference proteome</keyword>
<feature type="domain" description="PLAT" evidence="4">
    <location>
        <begin position="114"/>
        <end position="232"/>
    </location>
</feature>
<evidence type="ECO:0000259" key="4">
    <source>
        <dbReference type="PROSITE" id="PS50095"/>
    </source>
</evidence>
<dbReference type="InterPro" id="IPR036392">
    <property type="entry name" value="PLAT/LH2_dom_sf"/>
</dbReference>
<dbReference type="OrthoDB" id="5963590at2759"/>
<comment type="caution">
    <text evidence="1">Lacks conserved residue(s) required for the propagation of feature annotation.</text>
</comment>
<dbReference type="PROSITE" id="PS50095">
    <property type="entry name" value="PLAT"/>
    <property type="match status" value="1"/>
</dbReference>
<evidence type="ECO:0000313" key="6">
    <source>
        <dbReference type="Proteomes" id="UP000225706"/>
    </source>
</evidence>
<accession>A0A2B4SP48</accession>
<dbReference type="SMART" id="SM00308">
    <property type="entry name" value="LH2"/>
    <property type="match status" value="1"/>
</dbReference>
<evidence type="ECO:0000256" key="2">
    <source>
        <dbReference type="SAM" id="MobiDB-lite"/>
    </source>
</evidence>
<proteinExistence type="predicted"/>
<feature type="chain" id="PRO_5013083728" evidence="3">
    <location>
        <begin position="24"/>
        <end position="232"/>
    </location>
</feature>
<protein>
    <submittedName>
        <fullName evidence="5">Lipoxygenase-likey domain-containing protein 1</fullName>
    </submittedName>
</protein>
<feature type="region of interest" description="Disordered" evidence="2">
    <location>
        <begin position="39"/>
        <end position="88"/>
    </location>
</feature>
<dbReference type="InterPro" id="IPR001024">
    <property type="entry name" value="PLAT/LH2_dom"/>
</dbReference>
<dbReference type="Pfam" id="PF01477">
    <property type="entry name" value="PLAT"/>
    <property type="match status" value="1"/>
</dbReference>
<dbReference type="AlphaFoldDB" id="A0A2B4SP48"/>
<feature type="compositionally biased region" description="Basic and acidic residues" evidence="2">
    <location>
        <begin position="62"/>
        <end position="78"/>
    </location>
</feature>
<dbReference type="PANTHER" id="PTHR45901">
    <property type="entry name" value="PROTEIN CBG12474"/>
    <property type="match status" value="1"/>
</dbReference>
<evidence type="ECO:0000313" key="5">
    <source>
        <dbReference type="EMBL" id="PFX30843.1"/>
    </source>
</evidence>
<feature type="signal peptide" evidence="3">
    <location>
        <begin position="1"/>
        <end position="23"/>
    </location>
</feature>
<dbReference type="EMBL" id="LSMT01000044">
    <property type="protein sequence ID" value="PFX30843.1"/>
    <property type="molecule type" value="Genomic_DNA"/>
</dbReference>
<dbReference type="Gene3D" id="2.40.180.10">
    <property type="entry name" value="Catalase core domain"/>
    <property type="match status" value="1"/>
</dbReference>